<feature type="compositionally biased region" description="Polar residues" evidence="1">
    <location>
        <begin position="97"/>
        <end position="108"/>
    </location>
</feature>
<organism evidence="3 4">
    <name type="scientific">Hymenolepis diminuta</name>
    <name type="common">Rat tapeworm</name>
    <dbReference type="NCBI Taxonomy" id="6216"/>
    <lineage>
        <taxon>Eukaryota</taxon>
        <taxon>Metazoa</taxon>
        <taxon>Spiralia</taxon>
        <taxon>Lophotrochozoa</taxon>
        <taxon>Platyhelminthes</taxon>
        <taxon>Cestoda</taxon>
        <taxon>Eucestoda</taxon>
        <taxon>Cyclophyllidea</taxon>
        <taxon>Hymenolepididae</taxon>
        <taxon>Hymenolepis</taxon>
    </lineage>
</organism>
<name>A0A564YB26_HYMDI</name>
<protein>
    <recommendedName>
        <fullName evidence="2">Transducer of regulated CREB activity N-terminal domain-containing protein</fullName>
    </recommendedName>
</protein>
<dbReference type="InterPro" id="IPR024783">
    <property type="entry name" value="TORC_N"/>
</dbReference>
<feature type="compositionally biased region" description="Low complexity" evidence="1">
    <location>
        <begin position="316"/>
        <end position="334"/>
    </location>
</feature>
<dbReference type="Proteomes" id="UP000321570">
    <property type="component" value="Unassembled WGS sequence"/>
</dbReference>
<dbReference type="AlphaFoldDB" id="A0A564YB26"/>
<feature type="region of interest" description="Disordered" evidence="1">
    <location>
        <begin position="97"/>
        <end position="288"/>
    </location>
</feature>
<reference evidence="3 4" key="1">
    <citation type="submission" date="2019-07" db="EMBL/GenBank/DDBJ databases">
        <authorList>
            <person name="Jastrzebski P J."/>
            <person name="Paukszto L."/>
            <person name="Jastrzebski P J."/>
        </authorList>
    </citation>
    <scope>NUCLEOTIDE SEQUENCE [LARGE SCALE GENOMIC DNA]</scope>
    <source>
        <strain evidence="3 4">WMS-il1</strain>
    </source>
</reference>
<feature type="compositionally biased region" description="Pro residues" evidence="1">
    <location>
        <begin position="249"/>
        <end position="259"/>
    </location>
</feature>
<keyword evidence="4" id="KW-1185">Reference proteome</keyword>
<feature type="compositionally biased region" description="Polar residues" evidence="1">
    <location>
        <begin position="57"/>
        <end position="85"/>
    </location>
</feature>
<evidence type="ECO:0000256" key="1">
    <source>
        <dbReference type="SAM" id="MobiDB-lite"/>
    </source>
</evidence>
<gene>
    <name evidence="3" type="ORF">WMSIL1_LOCUS4448</name>
</gene>
<feature type="compositionally biased region" description="Polar residues" evidence="1">
    <location>
        <begin position="125"/>
        <end position="147"/>
    </location>
</feature>
<feature type="domain" description="Transducer of regulated CREB activity N-terminal" evidence="2">
    <location>
        <begin position="10"/>
        <end position="51"/>
    </location>
</feature>
<dbReference type="GO" id="GO:0051289">
    <property type="term" value="P:protein homotetramerization"/>
    <property type="evidence" value="ECO:0007669"/>
    <property type="project" value="InterPro"/>
</dbReference>
<feature type="compositionally biased region" description="Polar residues" evidence="1">
    <location>
        <begin position="155"/>
        <end position="177"/>
    </location>
</feature>
<feature type="compositionally biased region" description="Low complexity" evidence="1">
    <location>
        <begin position="182"/>
        <end position="219"/>
    </location>
</feature>
<evidence type="ECO:0000259" key="2">
    <source>
        <dbReference type="Pfam" id="PF12884"/>
    </source>
</evidence>
<feature type="compositionally biased region" description="Low complexity" evidence="1">
    <location>
        <begin position="362"/>
        <end position="379"/>
    </location>
</feature>
<sequence length="724" mass="78976">MTGKPHNNTNPRKFKEKIELLRQKEAQLTANFMEVMQGIPTLTRNVVPYSDLANKDLSPTGNMSPSPRMSLDTLNSAGGYTRGMDNSDNYQYALETNTDTTNRSLYNNSGGLDSGGGGEGRSTSNQLSRTDGSAADTQPRPSQSTQGRNREISKSRNWNRNQSSADSGDSGLISQISPLRGPQSSPSPSVSYQPNLASVSVPPHSPSSSSLPPTSSFSLPVPPSASQFYPSTEPSSSINHQQRQQFHPPAAPPPVPPPHSANHHTASASYGWGDTVNPVDGESSGIPGGMSLMDYRRTYSDSCIPSSFSEPNRRFQQQGGTLQYQQHQVQNQGPTYPPPPPQPRHVQTLPPVNELTFPRCQNTNNTAGTETNSSNTTSTIDGGSYFNGTGLYLSSRCRHQSSITVSQQHQQNHSWRKLQPDYHSMRNIPQRYAPLHHHHHHNNHHHQMMPMNPQQQQLTTVEDMIMEGYEGYGGGQNGVWGMNGNGFSASVHDLPSSMNTSRLRRSEVYNQFRSKQQPQGQPLQPLPQMSSAMCFDNHNVISSGSYYDSTTVTGDPLTFYHHHQQHHHPPSTSAVMCSTASGTNGNVIPSSQPLTQALDISALDSDTFPSPEQEGRRDSFSMAVDLLSRLEKRPLDTSTCNSTASPPVIPVASAWNNSVSPPPSKAAKFDSSTAVSVSSATPGPAFYVPIAEKDLQLLTEPSMINYVTDAATEDQLVREQYSPT</sequence>
<evidence type="ECO:0000313" key="4">
    <source>
        <dbReference type="Proteomes" id="UP000321570"/>
    </source>
</evidence>
<feature type="region of interest" description="Disordered" evidence="1">
    <location>
        <begin position="56"/>
        <end position="85"/>
    </location>
</feature>
<accession>A0A564YB26</accession>
<dbReference type="EMBL" id="CABIJS010000123">
    <property type="protein sequence ID" value="VUZ44471.1"/>
    <property type="molecule type" value="Genomic_DNA"/>
</dbReference>
<feature type="region of interest" description="Disordered" evidence="1">
    <location>
        <begin position="303"/>
        <end position="381"/>
    </location>
</feature>
<dbReference type="Pfam" id="PF12884">
    <property type="entry name" value="TORC_N"/>
    <property type="match status" value="1"/>
</dbReference>
<feature type="compositionally biased region" description="Polar residues" evidence="1">
    <location>
        <begin position="225"/>
        <end position="245"/>
    </location>
</feature>
<dbReference type="GO" id="GO:0008140">
    <property type="term" value="F:cAMP response element binding protein binding"/>
    <property type="evidence" value="ECO:0007669"/>
    <property type="project" value="InterPro"/>
</dbReference>
<evidence type="ECO:0000313" key="3">
    <source>
        <dbReference type="EMBL" id="VUZ44471.1"/>
    </source>
</evidence>
<proteinExistence type="predicted"/>